<evidence type="ECO:0000313" key="2">
    <source>
        <dbReference type="EMBL" id="SMG49809.1"/>
    </source>
</evidence>
<name>A0A1X7L9G0_9BACT</name>
<evidence type="ECO:0008006" key="4">
    <source>
        <dbReference type="Google" id="ProtNLM"/>
    </source>
</evidence>
<dbReference type="RefSeq" id="WP_085545643.1">
    <property type="nucleotide sequence ID" value="NZ_FXBB01000050.1"/>
</dbReference>
<dbReference type="Gene3D" id="1.20.5.340">
    <property type="match status" value="1"/>
</dbReference>
<dbReference type="OrthoDB" id="9773308at2"/>
<keyword evidence="1" id="KW-0175">Coiled coil</keyword>
<evidence type="ECO:0000256" key="1">
    <source>
        <dbReference type="SAM" id="Coils"/>
    </source>
</evidence>
<sequence>MGDSLCSFKEIASLAKLGESRARTLRNRYEKAVPSEGEGRSRKYPKEASSILAMADKLEKLGNKPEKVLIELLKTSGAELDSSDDRISRLMKIVEDLSREVSDLKRRDERFKEEIIRLNRKVRSLSSKVDRLSNKKSLWEEILRSVVKFLDDLFSL</sequence>
<proteinExistence type="predicted"/>
<accession>A0A1X7L9G0</accession>
<feature type="coiled-coil region" evidence="1">
    <location>
        <begin position="80"/>
        <end position="135"/>
    </location>
</feature>
<organism evidence="2 3">
    <name type="scientific">Dethiosulfovibrio salsuginis</name>
    <dbReference type="NCBI Taxonomy" id="561720"/>
    <lineage>
        <taxon>Bacteria</taxon>
        <taxon>Thermotogati</taxon>
        <taxon>Synergistota</taxon>
        <taxon>Synergistia</taxon>
        <taxon>Synergistales</taxon>
        <taxon>Dethiosulfovibrionaceae</taxon>
        <taxon>Dethiosulfovibrio</taxon>
    </lineage>
</organism>
<reference evidence="3" key="1">
    <citation type="submission" date="2017-04" db="EMBL/GenBank/DDBJ databases">
        <authorList>
            <person name="Varghese N."/>
            <person name="Submissions S."/>
        </authorList>
    </citation>
    <scope>NUCLEOTIDE SEQUENCE [LARGE SCALE GENOMIC DNA]</scope>
    <source>
        <strain evidence="3">USBA 82</strain>
    </source>
</reference>
<dbReference type="STRING" id="561720.SAMN06275492_15012"/>
<dbReference type="EMBL" id="FXBB01000050">
    <property type="protein sequence ID" value="SMG49809.1"/>
    <property type="molecule type" value="Genomic_DNA"/>
</dbReference>
<protein>
    <recommendedName>
        <fullName evidence="4">MerR HTH family regulatory protein</fullName>
    </recommendedName>
</protein>
<gene>
    <name evidence="2" type="ORF">SAMN06275492_15012</name>
</gene>
<keyword evidence="3" id="KW-1185">Reference proteome</keyword>
<evidence type="ECO:0000313" key="3">
    <source>
        <dbReference type="Proteomes" id="UP000193355"/>
    </source>
</evidence>
<dbReference type="Proteomes" id="UP000193355">
    <property type="component" value="Unassembled WGS sequence"/>
</dbReference>
<dbReference type="AlphaFoldDB" id="A0A1X7L9G0"/>